<dbReference type="InterPro" id="IPR041499">
    <property type="entry name" value="Tfc1/Sfc1_N"/>
</dbReference>
<feature type="region of interest" description="Disordered" evidence="5">
    <location>
        <begin position="1"/>
        <end position="28"/>
    </location>
</feature>
<dbReference type="Pfam" id="PF09734">
    <property type="entry name" value="Tau95"/>
    <property type="match status" value="1"/>
</dbReference>
<feature type="compositionally biased region" description="Polar residues" evidence="5">
    <location>
        <begin position="254"/>
        <end position="264"/>
    </location>
</feature>
<dbReference type="GO" id="GO:0001002">
    <property type="term" value="F:RNA polymerase III type 1 promoter sequence-specific DNA binding"/>
    <property type="evidence" value="ECO:0007669"/>
    <property type="project" value="TreeGrafter"/>
</dbReference>
<evidence type="ECO:0000256" key="3">
    <source>
        <dbReference type="ARBA" id="ARBA00023163"/>
    </source>
</evidence>
<protein>
    <submittedName>
        <fullName evidence="8">General transcription factor 3C polypeptide 5, putative</fullName>
    </submittedName>
</protein>
<dbReference type="InterPro" id="IPR042536">
    <property type="entry name" value="TFIIIC_tauA_Sfc1"/>
</dbReference>
<dbReference type="PANTHER" id="PTHR13230:SF5">
    <property type="entry name" value="GENERAL TRANSCRIPTION FACTOR 3C POLYPEPTIDE 5"/>
    <property type="match status" value="1"/>
</dbReference>
<sequence>MCHTEWNEQQMYQAQDIPREPREGGEDNMCVQVKRKKDRNDSINFEKLKRNEYICVEVPGKIRKGGTGLSAVESLGGLNKITELFKHHRRDCKDDHKGRHRDECMGLRIDEQMGLHWDNRKGKHRIRNKDEQKYDDSLILRINNNDMFSSFISASCTKANNILIKIKKTKKNRYTFEFLGFIKYLYYFDNMSDFYYIPSFYNRFDYNTNYIHYFTGRNQRKGARRRQRHTGKPLPQNVHEPLHNGRHELDGTLPSGSHPNSTYEEGSPDFPAQHDRSTILWPNRGKMDVVEISQYEHQNENALKCKQVFREFPLTSDFDCDYHACNGKEIHARSFRSDNVNLMGHDMERNGYIHKGDINDMSNRKSNHGMENHPVVSCTAECTDEGKSFFEKGRNDNAHVVDCNVFSSGKLRENSSDLVISEGVYNEKRKENDVTSSHIDNTNDCMYNSVGEGMNNIMSNQSNTHLRKKTYEYFNQEMNISCDYPQYGNATAVNTKDRNMNVCSPVDNSVYHNMLESDDQSDYYISDVEEMKLYKKIISSNITLDMIEEKREVVFSSDESEAYELNCCIHSKSTSPYDYRNYNSAITSKYMRDYKYFISKFTAPINSKTEIKKEDLEIFVKDLVITKKDRERFNTNKIPFITEFEKGKTLNRNTDRMECQEKRSTGKSLPYDVHAHVHGESSNRILIENDHDGQHEKTNHEKGTYEKASYEQANYVDSLLLQKEKPRRESDKKGKEEKCDIIKENDNSDSSNKQGNQIIVSKKTVHCNPTARYDDPIVPSIPFDSALKKYVSDKLYKRTKALFDIRPIWSREVLVQHLENTSTYCLKSCFSKICFYFSNGPWRRTYCKYGYDPRKDPSSYIYQTIDFRDIYYRDKNAKSIDEINKDIVKRKTFLNNTLTNIIQKINNSASMNEEMNRTSKDNDNKMKREMQKEDVFREHSNIITEHSLGCNKNYDESMNTQSSNHPLYNTSSIVHTNDLSIEKDVVDIHSIEGHHYEYDQEINEILSFLKRSNTFHLRQNFSAEVHFSVSPLKLSMMYQYIDIFDINVLNYLLNVKTQEICTKDNGWLSSKDVSKIRDILFVRSMTLRRAHSK</sequence>
<feature type="compositionally biased region" description="Basic and acidic residues" evidence="5">
    <location>
        <begin position="722"/>
        <end position="746"/>
    </location>
</feature>
<dbReference type="GO" id="GO:0006384">
    <property type="term" value="P:transcription initiation at RNA polymerase III promoter"/>
    <property type="evidence" value="ECO:0007669"/>
    <property type="project" value="InterPro"/>
</dbReference>
<accession>A0A1A8ZMB7</accession>
<proteinExistence type="predicted"/>
<name>A0A1A8ZMB7_PLAOA</name>
<dbReference type="GO" id="GO:0005634">
    <property type="term" value="C:nucleus"/>
    <property type="evidence" value="ECO:0007669"/>
    <property type="project" value="UniProtKB-SubCell"/>
</dbReference>
<keyword evidence="2" id="KW-0238">DNA-binding</keyword>
<feature type="compositionally biased region" description="Basic and acidic residues" evidence="5">
    <location>
        <begin position="240"/>
        <end position="250"/>
    </location>
</feature>
<evidence type="ECO:0000313" key="8">
    <source>
        <dbReference type="EMBL" id="SBT45016.1"/>
    </source>
</evidence>
<feature type="domain" description="Transcription factor IIIC subunit 5 HTH" evidence="6">
    <location>
        <begin position="745"/>
        <end position="868"/>
    </location>
</feature>
<dbReference type="InterPro" id="IPR019136">
    <property type="entry name" value="TF_IIIC_su-5_HTH"/>
</dbReference>
<evidence type="ECO:0000313" key="9">
    <source>
        <dbReference type="Proteomes" id="UP000078550"/>
    </source>
</evidence>
<dbReference type="Proteomes" id="UP000078550">
    <property type="component" value="Unassembled WGS sequence"/>
</dbReference>
<evidence type="ECO:0000259" key="6">
    <source>
        <dbReference type="Pfam" id="PF09734"/>
    </source>
</evidence>
<keyword evidence="3" id="KW-0804">Transcription</keyword>
<dbReference type="AlphaFoldDB" id="A0A1A8ZMB7"/>
<dbReference type="EMBL" id="FLRE01000176">
    <property type="protein sequence ID" value="SBT45016.1"/>
    <property type="molecule type" value="Genomic_DNA"/>
</dbReference>
<reference evidence="9" key="1">
    <citation type="submission" date="2016-05" db="EMBL/GenBank/DDBJ databases">
        <authorList>
            <person name="Naeem Raeece"/>
        </authorList>
    </citation>
    <scope>NUCLEOTIDE SEQUENCE [LARGE SCALE GENOMIC DNA]</scope>
</reference>
<feature type="region of interest" description="Disordered" evidence="5">
    <location>
        <begin position="218"/>
        <end position="272"/>
    </location>
</feature>
<evidence type="ECO:0000259" key="7">
    <source>
        <dbReference type="Pfam" id="PF17682"/>
    </source>
</evidence>
<dbReference type="InterPro" id="IPR040454">
    <property type="entry name" value="TF_IIIC_Tfc1/Sfc1"/>
</dbReference>
<keyword evidence="4" id="KW-0539">Nucleus</keyword>
<feature type="domain" description="Transcription factor IIIC subunit Tfc1/Sfc1 triple barrel" evidence="7">
    <location>
        <begin position="54"/>
        <end position="196"/>
    </location>
</feature>
<dbReference type="GO" id="GO:0001003">
    <property type="term" value="F:RNA polymerase III type 2 promoter sequence-specific DNA binding"/>
    <property type="evidence" value="ECO:0007669"/>
    <property type="project" value="TreeGrafter"/>
</dbReference>
<evidence type="ECO:0000256" key="2">
    <source>
        <dbReference type="ARBA" id="ARBA00023125"/>
    </source>
</evidence>
<evidence type="ECO:0000256" key="1">
    <source>
        <dbReference type="ARBA" id="ARBA00004123"/>
    </source>
</evidence>
<dbReference type="PANTHER" id="PTHR13230">
    <property type="entry name" value="GENERAL TRANSCRIPTION FACTOR IIIC, POLYPEPTIDE 5"/>
    <property type="match status" value="1"/>
</dbReference>
<gene>
    <name evidence="8" type="ORF">POVWA2_049020</name>
</gene>
<comment type="subcellular location">
    <subcellularLocation>
        <location evidence="1">Nucleus</location>
    </subcellularLocation>
</comment>
<evidence type="ECO:0000256" key="5">
    <source>
        <dbReference type="SAM" id="MobiDB-lite"/>
    </source>
</evidence>
<organism evidence="8 9">
    <name type="scientific">Plasmodium ovale wallikeri</name>
    <dbReference type="NCBI Taxonomy" id="864142"/>
    <lineage>
        <taxon>Eukaryota</taxon>
        <taxon>Sar</taxon>
        <taxon>Alveolata</taxon>
        <taxon>Apicomplexa</taxon>
        <taxon>Aconoidasida</taxon>
        <taxon>Haemosporida</taxon>
        <taxon>Plasmodiidae</taxon>
        <taxon>Plasmodium</taxon>
        <taxon>Plasmodium (Plasmodium)</taxon>
    </lineage>
</organism>
<dbReference type="GO" id="GO:0000127">
    <property type="term" value="C:transcription factor TFIIIC complex"/>
    <property type="evidence" value="ECO:0007669"/>
    <property type="project" value="InterPro"/>
</dbReference>
<feature type="compositionally biased region" description="Basic residues" evidence="5">
    <location>
        <begin position="218"/>
        <end position="231"/>
    </location>
</feature>
<feature type="region of interest" description="Disordered" evidence="5">
    <location>
        <begin position="719"/>
        <end position="755"/>
    </location>
</feature>
<dbReference type="Pfam" id="PF17682">
    <property type="entry name" value="Tau95_N"/>
    <property type="match status" value="1"/>
</dbReference>
<evidence type="ECO:0000256" key="4">
    <source>
        <dbReference type="ARBA" id="ARBA00023242"/>
    </source>
</evidence>
<dbReference type="Gene3D" id="3.30.200.160">
    <property type="entry name" value="TFIIIC, subcomplex tauA, subunit Sfc1, barrel domain"/>
    <property type="match status" value="1"/>
</dbReference>